<feature type="compositionally biased region" description="Low complexity" evidence="1">
    <location>
        <begin position="56"/>
        <end position="65"/>
    </location>
</feature>
<feature type="compositionally biased region" description="Basic and acidic residues" evidence="1">
    <location>
        <begin position="742"/>
        <end position="752"/>
    </location>
</feature>
<evidence type="ECO:0000256" key="1">
    <source>
        <dbReference type="SAM" id="MobiDB-lite"/>
    </source>
</evidence>
<feature type="compositionally biased region" description="Basic and acidic residues" evidence="1">
    <location>
        <begin position="442"/>
        <end position="452"/>
    </location>
</feature>
<sequence>MPSSSEIVPDRSSPEHDISENQHSAQELTQATDTVTVTEEAPTLRRSRPSRACTVRAQQRLQEQQAAERKFKQPKKEQKRQQRHLEEVEDEEEMEDREEEDGDESPRNEKQCGGGSAAKIVTSLVQPPEPSQVPRWNLRSMWELASLLNFLHIFRPLLNIKVEFSAEELETALLTPNDTLSDVHIPLLKAIPPVNRMALTRDTWVTVLCRKLRNWWHWVAEGDLPIVASHGLEIEVYKSLDPGIRVVILKALCDIRVEQEDIRSYIENSLKTGVHLSTFRKDRVGGDSHGVNFWYEDDSLIGHRLYREIRKAELGKVKAKGSKVLPNVTYHWETVATNFDEFQDVSEKLFSSNSRTEASLGKKLKNDMLIEIEKEHKRKEKLLKKQHRQALLLNNFLDVDGFGAGRSRRDRKPVTYTFDDYDQSINEAIKITKKKPPSPELSLHRREPDRLEASSNGGRTSSTHPFEPVNDTTSVRSSDFADYDDVNEERAESVDRSNRRRQRPQRFSTMDFVETVSDNEVDFESDDDIVGEAVYDEEYLKKRKKRKEHSSASEGDEEYQWDEDNANEEEEEEDEEDSLSASEEDSDDPHKRFKKLPRRETKLRSRSNHIQPGLRRSKRATRVNYQQYELSESDNEGTRPAKSRRLVEHDEPSDETENDDFSMGSQESEENANDPETKVDEEEEPTEGNDKAETNHRENNQLLNQSNGTDQQENEGVGKRRYLDLNELAPVSGFDDGPSTLLKDDDNSKDNS</sequence>
<feature type="compositionally biased region" description="Basic and acidic residues" evidence="1">
    <location>
        <begin position="66"/>
        <end position="86"/>
    </location>
</feature>
<feature type="region of interest" description="Disordered" evidence="1">
    <location>
        <begin position="541"/>
        <end position="752"/>
    </location>
</feature>
<feature type="compositionally biased region" description="Basic and acidic residues" evidence="1">
    <location>
        <begin position="488"/>
        <end position="497"/>
    </location>
</feature>
<feature type="compositionally biased region" description="Acidic residues" evidence="1">
    <location>
        <begin position="87"/>
        <end position="103"/>
    </location>
</feature>
<feature type="compositionally biased region" description="Acidic residues" evidence="1">
    <location>
        <begin position="667"/>
        <end position="687"/>
    </location>
</feature>
<evidence type="ECO:0000313" key="2">
    <source>
        <dbReference type="EMBL" id="KAL1216712.1"/>
    </source>
</evidence>
<reference evidence="2 3" key="1">
    <citation type="submission" date="2024-04" db="EMBL/GenBank/DDBJ databases">
        <title>Genome assembly C_amara_ONT_v2.</title>
        <authorList>
            <person name="Yant L."/>
            <person name="Moore C."/>
            <person name="Slenker M."/>
        </authorList>
    </citation>
    <scope>NUCLEOTIDE SEQUENCE [LARGE SCALE GENOMIC DNA]</scope>
    <source>
        <tissue evidence="2">Leaf</tissue>
    </source>
</reference>
<feature type="region of interest" description="Disordered" evidence="1">
    <location>
        <begin position="1"/>
        <end position="115"/>
    </location>
</feature>
<evidence type="ECO:0000313" key="3">
    <source>
        <dbReference type="Proteomes" id="UP001558713"/>
    </source>
</evidence>
<keyword evidence="3" id="KW-1185">Reference proteome</keyword>
<proteinExistence type="predicted"/>
<dbReference type="EMBL" id="JBANAX010000259">
    <property type="protein sequence ID" value="KAL1216712.1"/>
    <property type="molecule type" value="Genomic_DNA"/>
</dbReference>
<feature type="compositionally biased region" description="Acidic residues" evidence="1">
    <location>
        <begin position="554"/>
        <end position="587"/>
    </location>
</feature>
<feature type="region of interest" description="Disordered" evidence="1">
    <location>
        <begin position="429"/>
        <end position="512"/>
    </location>
</feature>
<dbReference type="InterPro" id="IPR028938">
    <property type="entry name" value="Rsf1-like"/>
</dbReference>
<feature type="compositionally biased region" description="Polar residues" evidence="1">
    <location>
        <begin position="21"/>
        <end position="37"/>
    </location>
</feature>
<accession>A0ABD1BDQ7</accession>
<feature type="compositionally biased region" description="Basic and acidic residues" evidence="1">
    <location>
        <begin position="688"/>
        <end position="699"/>
    </location>
</feature>
<feature type="compositionally biased region" description="Acidic residues" evidence="1">
    <location>
        <begin position="651"/>
        <end position="660"/>
    </location>
</feature>
<feature type="compositionally biased region" description="Basic and acidic residues" evidence="1">
    <location>
        <begin position="8"/>
        <end position="20"/>
    </location>
</feature>
<protein>
    <submittedName>
        <fullName evidence="2">DDT domain-containing protein DDR4</fullName>
    </submittedName>
</protein>
<feature type="compositionally biased region" description="Polar residues" evidence="1">
    <location>
        <begin position="453"/>
        <end position="477"/>
    </location>
</feature>
<name>A0ABD1BDQ7_CARAN</name>
<dbReference type="AlphaFoldDB" id="A0ABD1BDQ7"/>
<dbReference type="Proteomes" id="UP001558713">
    <property type="component" value="Unassembled WGS sequence"/>
</dbReference>
<dbReference type="PANTHER" id="PTHR14296:SF3">
    <property type="entry name" value="DIKAR, ISOFORM F"/>
    <property type="match status" value="1"/>
</dbReference>
<gene>
    <name evidence="2" type="ORF">V5N11_025215</name>
</gene>
<dbReference type="PANTHER" id="PTHR14296">
    <property type="entry name" value="REMODELING AND SPACING FACTOR 1"/>
    <property type="match status" value="1"/>
</dbReference>
<feature type="compositionally biased region" description="Polar residues" evidence="1">
    <location>
        <begin position="700"/>
        <end position="711"/>
    </location>
</feature>
<comment type="caution">
    <text evidence="2">The sequence shown here is derived from an EMBL/GenBank/DDBJ whole genome shotgun (WGS) entry which is preliminary data.</text>
</comment>
<organism evidence="2 3">
    <name type="scientific">Cardamine amara subsp. amara</name>
    <dbReference type="NCBI Taxonomy" id="228776"/>
    <lineage>
        <taxon>Eukaryota</taxon>
        <taxon>Viridiplantae</taxon>
        <taxon>Streptophyta</taxon>
        <taxon>Embryophyta</taxon>
        <taxon>Tracheophyta</taxon>
        <taxon>Spermatophyta</taxon>
        <taxon>Magnoliopsida</taxon>
        <taxon>eudicotyledons</taxon>
        <taxon>Gunneridae</taxon>
        <taxon>Pentapetalae</taxon>
        <taxon>rosids</taxon>
        <taxon>malvids</taxon>
        <taxon>Brassicales</taxon>
        <taxon>Brassicaceae</taxon>
        <taxon>Cardamineae</taxon>
        <taxon>Cardamine</taxon>
    </lineage>
</organism>